<evidence type="ECO:0000313" key="2">
    <source>
        <dbReference type="EMBL" id="CAA9214216.1"/>
    </source>
</evidence>
<protein>
    <submittedName>
        <fullName evidence="2">Uncharacterized protein</fullName>
    </submittedName>
</protein>
<accession>A0A6J4H612</accession>
<sequence>WRSPAPGGSTSGTASWRSKRPTTTTWSEPPTSATRGGPQPVPSRSAR</sequence>
<feature type="non-terminal residue" evidence="2">
    <location>
        <position position="47"/>
    </location>
</feature>
<evidence type="ECO:0000256" key="1">
    <source>
        <dbReference type="SAM" id="MobiDB-lite"/>
    </source>
</evidence>
<feature type="non-terminal residue" evidence="2">
    <location>
        <position position="1"/>
    </location>
</feature>
<organism evidence="2">
    <name type="scientific">uncultured Acidimicrobiales bacterium</name>
    <dbReference type="NCBI Taxonomy" id="310071"/>
    <lineage>
        <taxon>Bacteria</taxon>
        <taxon>Bacillati</taxon>
        <taxon>Actinomycetota</taxon>
        <taxon>Acidimicrobiia</taxon>
        <taxon>Acidimicrobiales</taxon>
        <taxon>environmental samples</taxon>
    </lineage>
</organism>
<feature type="compositionally biased region" description="Low complexity" evidence="1">
    <location>
        <begin position="21"/>
        <end position="34"/>
    </location>
</feature>
<reference evidence="2" key="1">
    <citation type="submission" date="2020-02" db="EMBL/GenBank/DDBJ databases">
        <authorList>
            <person name="Meier V. D."/>
        </authorList>
    </citation>
    <scope>NUCLEOTIDE SEQUENCE</scope>
    <source>
        <strain evidence="2">AVDCRST_MAG20</strain>
    </source>
</reference>
<name>A0A6J4H612_9ACTN</name>
<gene>
    <name evidence="2" type="ORF">AVDCRST_MAG20-305</name>
</gene>
<feature type="region of interest" description="Disordered" evidence="1">
    <location>
        <begin position="1"/>
        <end position="47"/>
    </location>
</feature>
<dbReference type="EMBL" id="CADCSY010000012">
    <property type="protein sequence ID" value="CAA9214216.1"/>
    <property type="molecule type" value="Genomic_DNA"/>
</dbReference>
<dbReference type="AlphaFoldDB" id="A0A6J4H612"/>
<proteinExistence type="predicted"/>